<dbReference type="InterPro" id="IPR036388">
    <property type="entry name" value="WH-like_DNA-bd_sf"/>
</dbReference>
<reference evidence="2 3" key="1">
    <citation type="submission" date="2015-05" db="EMBL/GenBank/DDBJ databases">
        <title>Whole genome sequence and identification of bacterial endophytes from Costus igneus.</title>
        <authorList>
            <person name="Lee Y.P."/>
            <person name="Gan H.M."/>
            <person name="Eng W."/>
            <person name="Wheatley M.S."/>
            <person name="Caraballo A."/>
            <person name="Polter S."/>
            <person name="Savka M.A."/>
            <person name="Hudson A.O."/>
        </authorList>
    </citation>
    <scope>NUCLEOTIDE SEQUENCE [LARGE SCALE GENOMIC DNA]</scope>
    <source>
        <strain evidence="2 3">RIT379</strain>
    </source>
</reference>
<feature type="domain" description="Transcription regulator PadR N-terminal" evidence="1">
    <location>
        <begin position="16"/>
        <end position="87"/>
    </location>
</feature>
<dbReference type="PANTHER" id="PTHR33169:SF25">
    <property type="entry name" value="DNA-BINDING PROTEIN YIZB-RELATED"/>
    <property type="match status" value="1"/>
</dbReference>
<organism evidence="2 3">
    <name type="scientific">Niallia circulans</name>
    <name type="common">Bacillus circulans</name>
    <dbReference type="NCBI Taxonomy" id="1397"/>
    <lineage>
        <taxon>Bacteria</taxon>
        <taxon>Bacillati</taxon>
        <taxon>Bacillota</taxon>
        <taxon>Bacilli</taxon>
        <taxon>Bacillales</taxon>
        <taxon>Bacillaceae</taxon>
        <taxon>Niallia</taxon>
    </lineage>
</organism>
<accession>A0A0J1HQT6</accession>
<dbReference type="EMBL" id="LDPH01000055">
    <property type="protein sequence ID" value="KLV16064.1"/>
    <property type="molecule type" value="Genomic_DNA"/>
</dbReference>
<evidence type="ECO:0000259" key="1">
    <source>
        <dbReference type="Pfam" id="PF03551"/>
    </source>
</evidence>
<dbReference type="AlphaFoldDB" id="A0A0J1HQT6"/>
<dbReference type="PATRIC" id="fig|1397.4.peg.4627"/>
<name>A0A0J1HQT6_NIACI</name>
<dbReference type="InterPro" id="IPR036390">
    <property type="entry name" value="WH_DNA-bd_sf"/>
</dbReference>
<evidence type="ECO:0000313" key="3">
    <source>
        <dbReference type="Proteomes" id="UP000036045"/>
    </source>
</evidence>
<keyword evidence="3" id="KW-1185">Reference proteome</keyword>
<sequence length="117" mass="13206">MSIRTQLLKGILDGCILGIIEEQPVYGYELSKKLLKAGLPKISKGTIYPVLLRLQKSGFIRSETMTAASGHNRKYYYLTDNGKNEFESIAKEWRVVAVSFSNLLLKRKSSVIHNDTN</sequence>
<gene>
    <name evidence="2" type="ORF">ABW02_25420</name>
</gene>
<dbReference type="OrthoDB" id="9791785at2"/>
<dbReference type="PANTHER" id="PTHR33169">
    <property type="entry name" value="PADR-FAMILY TRANSCRIPTIONAL REGULATOR"/>
    <property type="match status" value="1"/>
</dbReference>
<dbReference type="Proteomes" id="UP000036045">
    <property type="component" value="Unassembled WGS sequence"/>
</dbReference>
<protein>
    <submittedName>
        <fullName evidence="2">PadR family transcriptional regulator</fullName>
    </submittedName>
</protein>
<comment type="caution">
    <text evidence="2">The sequence shown here is derived from an EMBL/GenBank/DDBJ whole genome shotgun (WGS) entry which is preliminary data.</text>
</comment>
<dbReference type="SUPFAM" id="SSF46785">
    <property type="entry name" value="Winged helix' DNA-binding domain"/>
    <property type="match status" value="1"/>
</dbReference>
<dbReference type="RefSeq" id="WP_047945006.1">
    <property type="nucleotide sequence ID" value="NZ_JABRVO010000261.1"/>
</dbReference>
<dbReference type="InterPro" id="IPR005149">
    <property type="entry name" value="Tscrpt_reg_PadR_N"/>
</dbReference>
<evidence type="ECO:0000313" key="2">
    <source>
        <dbReference type="EMBL" id="KLV16064.1"/>
    </source>
</evidence>
<proteinExistence type="predicted"/>
<dbReference type="InterPro" id="IPR052509">
    <property type="entry name" value="Metal_resp_DNA-bind_regulator"/>
</dbReference>
<dbReference type="Pfam" id="PF03551">
    <property type="entry name" value="PadR"/>
    <property type="match status" value="1"/>
</dbReference>
<dbReference type="Gene3D" id="1.10.10.10">
    <property type="entry name" value="Winged helix-like DNA-binding domain superfamily/Winged helix DNA-binding domain"/>
    <property type="match status" value="1"/>
</dbReference>